<gene>
    <name evidence="9" type="ORF">GLOTRDRAFT_133917</name>
</gene>
<evidence type="ECO:0000256" key="3">
    <source>
        <dbReference type="ARBA" id="ARBA00007559"/>
    </source>
</evidence>
<dbReference type="eggNOG" id="KOG0411">
    <property type="taxonomic scope" value="Eukaryota"/>
</dbReference>
<keyword evidence="6" id="KW-0812">Transmembrane</keyword>
<evidence type="ECO:0000256" key="6">
    <source>
        <dbReference type="ARBA" id="ARBA00022692"/>
    </source>
</evidence>
<dbReference type="Pfam" id="PF06423">
    <property type="entry name" value="GWT1"/>
    <property type="match status" value="1"/>
</dbReference>
<dbReference type="GO" id="GO:0005783">
    <property type="term" value="C:endoplasmic reticulum"/>
    <property type="evidence" value="ECO:0007669"/>
    <property type="project" value="TreeGrafter"/>
</dbReference>
<evidence type="ECO:0000313" key="10">
    <source>
        <dbReference type="Proteomes" id="UP000030669"/>
    </source>
</evidence>
<sequence length="226" mass="25019">MDLGVGSFSQSVFSAAPLLKDPEHLSRRTLPKVFAVARKIPPGLGQGLVRGILVKGADYPEHVTEYGVHWNFFITLALPPVLQVLQVPLIVSMLLLAVLCALELRPLRPADNPRVGEQGRHRLALLYVLTVSLLSLHDPSPKYFHRQQQALAHRRKDNNIVTTASSTVTGPGKVRMVNGRREDDRTATELISYPMVWCTRGSVRGGVLRRLICLSFHSLSTPLPDI</sequence>
<dbReference type="PANTHER" id="PTHR20661:SF0">
    <property type="entry name" value="PHOSPHATIDYLINOSITOL-GLYCAN BIOSYNTHESIS CLASS W PROTEIN"/>
    <property type="match status" value="1"/>
</dbReference>
<organism evidence="9 10">
    <name type="scientific">Gloeophyllum trabeum (strain ATCC 11539 / FP-39264 / Madison 617)</name>
    <name type="common">Brown rot fungus</name>
    <dbReference type="NCBI Taxonomy" id="670483"/>
    <lineage>
        <taxon>Eukaryota</taxon>
        <taxon>Fungi</taxon>
        <taxon>Dikarya</taxon>
        <taxon>Basidiomycota</taxon>
        <taxon>Agaricomycotina</taxon>
        <taxon>Agaricomycetes</taxon>
        <taxon>Gloeophyllales</taxon>
        <taxon>Gloeophyllaceae</taxon>
        <taxon>Gloeophyllum</taxon>
    </lineage>
</organism>
<keyword evidence="8" id="KW-0472">Membrane</keyword>
<evidence type="ECO:0000256" key="5">
    <source>
        <dbReference type="ARBA" id="ARBA00022502"/>
    </source>
</evidence>
<comment type="pathway">
    <text evidence="2">Glycolipid biosynthesis; glycosylphosphatidylinositol-anchor biosynthesis.</text>
</comment>
<dbReference type="GeneID" id="19302858"/>
<dbReference type="GO" id="GO:0016020">
    <property type="term" value="C:membrane"/>
    <property type="evidence" value="ECO:0007669"/>
    <property type="project" value="UniProtKB-SubCell"/>
</dbReference>
<dbReference type="UniPathway" id="UPA00196"/>
<dbReference type="KEGG" id="gtr:GLOTRDRAFT_133917"/>
<evidence type="ECO:0000256" key="7">
    <source>
        <dbReference type="ARBA" id="ARBA00022989"/>
    </source>
</evidence>
<proteinExistence type="inferred from homology"/>
<evidence type="ECO:0000313" key="9">
    <source>
        <dbReference type="EMBL" id="EPQ50551.1"/>
    </source>
</evidence>
<reference evidence="9 10" key="1">
    <citation type="journal article" date="2012" name="Science">
        <title>The Paleozoic origin of enzymatic lignin decomposition reconstructed from 31 fungal genomes.</title>
        <authorList>
            <person name="Floudas D."/>
            <person name="Binder M."/>
            <person name="Riley R."/>
            <person name="Barry K."/>
            <person name="Blanchette R.A."/>
            <person name="Henrissat B."/>
            <person name="Martinez A.T."/>
            <person name="Otillar R."/>
            <person name="Spatafora J.W."/>
            <person name="Yadav J.S."/>
            <person name="Aerts A."/>
            <person name="Benoit I."/>
            <person name="Boyd A."/>
            <person name="Carlson A."/>
            <person name="Copeland A."/>
            <person name="Coutinho P.M."/>
            <person name="de Vries R.P."/>
            <person name="Ferreira P."/>
            <person name="Findley K."/>
            <person name="Foster B."/>
            <person name="Gaskell J."/>
            <person name="Glotzer D."/>
            <person name="Gorecki P."/>
            <person name="Heitman J."/>
            <person name="Hesse C."/>
            <person name="Hori C."/>
            <person name="Igarashi K."/>
            <person name="Jurgens J.A."/>
            <person name="Kallen N."/>
            <person name="Kersten P."/>
            <person name="Kohler A."/>
            <person name="Kuees U."/>
            <person name="Kumar T.K.A."/>
            <person name="Kuo A."/>
            <person name="LaButti K."/>
            <person name="Larrondo L.F."/>
            <person name="Lindquist E."/>
            <person name="Ling A."/>
            <person name="Lombard V."/>
            <person name="Lucas S."/>
            <person name="Lundell T."/>
            <person name="Martin R."/>
            <person name="McLaughlin D.J."/>
            <person name="Morgenstern I."/>
            <person name="Morin E."/>
            <person name="Murat C."/>
            <person name="Nagy L.G."/>
            <person name="Nolan M."/>
            <person name="Ohm R.A."/>
            <person name="Patyshakuliyeva A."/>
            <person name="Rokas A."/>
            <person name="Ruiz-Duenas F.J."/>
            <person name="Sabat G."/>
            <person name="Salamov A."/>
            <person name="Samejima M."/>
            <person name="Schmutz J."/>
            <person name="Slot J.C."/>
            <person name="St John F."/>
            <person name="Stenlid J."/>
            <person name="Sun H."/>
            <person name="Sun S."/>
            <person name="Syed K."/>
            <person name="Tsang A."/>
            <person name="Wiebenga A."/>
            <person name="Young D."/>
            <person name="Pisabarro A."/>
            <person name="Eastwood D.C."/>
            <person name="Martin F."/>
            <person name="Cullen D."/>
            <person name="Grigoriev I.V."/>
            <person name="Hibbett D.S."/>
        </authorList>
    </citation>
    <scope>NUCLEOTIDE SEQUENCE [LARGE SCALE GENOMIC DNA]</scope>
    <source>
        <strain evidence="9 10">ATCC 11539</strain>
    </source>
</reference>
<dbReference type="Proteomes" id="UP000030669">
    <property type="component" value="Unassembled WGS sequence"/>
</dbReference>
<keyword evidence="5" id="KW-0337">GPI-anchor biosynthesis</keyword>
<keyword evidence="10" id="KW-1185">Reference proteome</keyword>
<accession>S7PRW9</accession>
<evidence type="ECO:0000256" key="1">
    <source>
        <dbReference type="ARBA" id="ARBA00004141"/>
    </source>
</evidence>
<dbReference type="GO" id="GO:0006506">
    <property type="term" value="P:GPI anchor biosynthetic process"/>
    <property type="evidence" value="ECO:0007669"/>
    <property type="project" value="UniProtKB-UniPathway"/>
</dbReference>
<comment type="subcellular location">
    <subcellularLocation>
        <location evidence="1">Membrane</location>
        <topology evidence="1">Multi-pass membrane protein</topology>
    </subcellularLocation>
</comment>
<dbReference type="RefSeq" id="XP_007871078.1">
    <property type="nucleotide sequence ID" value="XM_007872887.1"/>
</dbReference>
<keyword evidence="7" id="KW-1133">Transmembrane helix</keyword>
<evidence type="ECO:0000256" key="4">
    <source>
        <dbReference type="ARBA" id="ARBA00014495"/>
    </source>
</evidence>
<dbReference type="GO" id="GO:0072659">
    <property type="term" value="P:protein localization to plasma membrane"/>
    <property type="evidence" value="ECO:0007669"/>
    <property type="project" value="TreeGrafter"/>
</dbReference>
<protein>
    <recommendedName>
        <fullName evidence="4">GPI-anchored wall transfer protein 1</fullName>
    </recommendedName>
</protein>
<name>S7PRW9_GLOTA</name>
<evidence type="ECO:0000256" key="8">
    <source>
        <dbReference type="ARBA" id="ARBA00023136"/>
    </source>
</evidence>
<dbReference type="PANTHER" id="PTHR20661">
    <property type="entry name" value="PHOSPHATIDYLINOSITOL-GLYCAN BIOSYNTHESIS CLASS W PROTEIN"/>
    <property type="match status" value="1"/>
</dbReference>
<comment type="similarity">
    <text evidence="3">Belongs to the PIGW family.</text>
</comment>
<dbReference type="InterPro" id="IPR009447">
    <property type="entry name" value="PIGW/GWT1"/>
</dbReference>
<dbReference type="EMBL" id="KB469315">
    <property type="protein sequence ID" value="EPQ50551.1"/>
    <property type="molecule type" value="Genomic_DNA"/>
</dbReference>
<dbReference type="GO" id="GO:0032216">
    <property type="term" value="F:glucosaminyl-phosphatidylinositol O-acyltransferase activity"/>
    <property type="evidence" value="ECO:0007669"/>
    <property type="project" value="TreeGrafter"/>
</dbReference>
<dbReference type="OrthoDB" id="15270at2759"/>
<dbReference type="AlphaFoldDB" id="S7PRW9"/>
<dbReference type="HOGENOM" id="CLU_1224887_0_0_1"/>
<evidence type="ECO:0000256" key="2">
    <source>
        <dbReference type="ARBA" id="ARBA00004687"/>
    </source>
</evidence>